<evidence type="ECO:0008006" key="8">
    <source>
        <dbReference type="Google" id="ProtNLM"/>
    </source>
</evidence>
<dbReference type="InterPro" id="IPR037120">
    <property type="entry name" value="Haem_peroxidase_sf_animal"/>
</dbReference>
<comment type="caution">
    <text evidence="6">The sequence shown here is derived from an EMBL/GenBank/DDBJ whole genome shotgun (WGS) entry which is preliminary data.</text>
</comment>
<dbReference type="GO" id="GO:0004601">
    <property type="term" value="F:peroxidase activity"/>
    <property type="evidence" value="ECO:0007669"/>
    <property type="project" value="UniProtKB-KW"/>
</dbReference>
<evidence type="ECO:0000256" key="2">
    <source>
        <dbReference type="ARBA" id="ARBA00022525"/>
    </source>
</evidence>
<gene>
    <name evidence="6" type="ORF">J437_LFUL010195</name>
</gene>
<dbReference type="GO" id="GO:0005576">
    <property type="term" value="C:extracellular region"/>
    <property type="evidence" value="ECO:0007669"/>
    <property type="project" value="UniProtKB-SubCell"/>
</dbReference>
<dbReference type="InterPro" id="IPR010255">
    <property type="entry name" value="Haem_peroxidase_sf"/>
</dbReference>
<dbReference type="PANTHER" id="PTHR11475">
    <property type="entry name" value="OXIDASE/PEROXIDASE"/>
    <property type="match status" value="1"/>
</dbReference>
<dbReference type="AlphaFoldDB" id="A0A8K0K9L8"/>
<dbReference type="InterPro" id="IPR019791">
    <property type="entry name" value="Haem_peroxidase_animal"/>
</dbReference>
<evidence type="ECO:0000313" key="6">
    <source>
        <dbReference type="EMBL" id="KAG8230292.1"/>
    </source>
</evidence>
<feature type="binding site" description="axial binding residue" evidence="5">
    <location>
        <position position="516"/>
    </location>
    <ligand>
        <name>heme b</name>
        <dbReference type="ChEBI" id="CHEBI:60344"/>
    </ligand>
    <ligandPart>
        <name>Fe</name>
        <dbReference type="ChEBI" id="CHEBI:18248"/>
    </ligandPart>
</feature>
<dbReference type="OrthoDB" id="2204368at2759"/>
<dbReference type="CDD" id="cd09823">
    <property type="entry name" value="peroxinectin_like"/>
    <property type="match status" value="1"/>
</dbReference>
<keyword evidence="2" id="KW-0964">Secreted</keyword>
<organism evidence="6 7">
    <name type="scientific">Ladona fulva</name>
    <name type="common">Scarce chaser dragonfly</name>
    <name type="synonym">Libellula fulva</name>
    <dbReference type="NCBI Taxonomy" id="123851"/>
    <lineage>
        <taxon>Eukaryota</taxon>
        <taxon>Metazoa</taxon>
        <taxon>Ecdysozoa</taxon>
        <taxon>Arthropoda</taxon>
        <taxon>Hexapoda</taxon>
        <taxon>Insecta</taxon>
        <taxon>Pterygota</taxon>
        <taxon>Palaeoptera</taxon>
        <taxon>Odonata</taxon>
        <taxon>Epiprocta</taxon>
        <taxon>Anisoptera</taxon>
        <taxon>Libelluloidea</taxon>
        <taxon>Libellulidae</taxon>
        <taxon>Ladona</taxon>
    </lineage>
</organism>
<dbReference type="Pfam" id="PF03098">
    <property type="entry name" value="An_peroxidase"/>
    <property type="match status" value="2"/>
</dbReference>
<name>A0A8K0K9L8_LADFU</name>
<dbReference type="GO" id="GO:0046872">
    <property type="term" value="F:metal ion binding"/>
    <property type="evidence" value="ECO:0007669"/>
    <property type="project" value="UniProtKB-KW"/>
</dbReference>
<keyword evidence="3" id="KW-0575">Peroxidase</keyword>
<keyword evidence="5" id="KW-0479">Metal-binding</keyword>
<evidence type="ECO:0000256" key="3">
    <source>
        <dbReference type="ARBA" id="ARBA00022559"/>
    </source>
</evidence>
<keyword evidence="3" id="KW-0560">Oxidoreductase</keyword>
<dbReference type="GO" id="GO:0020037">
    <property type="term" value="F:heme binding"/>
    <property type="evidence" value="ECO:0007669"/>
    <property type="project" value="InterPro"/>
</dbReference>
<dbReference type="Gene3D" id="1.10.640.10">
    <property type="entry name" value="Haem peroxidase domain superfamily, animal type"/>
    <property type="match status" value="1"/>
</dbReference>
<dbReference type="GO" id="GO:0006979">
    <property type="term" value="P:response to oxidative stress"/>
    <property type="evidence" value="ECO:0007669"/>
    <property type="project" value="InterPro"/>
</dbReference>
<reference evidence="6" key="2">
    <citation type="submission" date="2017-10" db="EMBL/GenBank/DDBJ databases">
        <title>Ladona fulva Genome sequencing and assembly.</title>
        <authorList>
            <person name="Murali S."/>
            <person name="Richards S."/>
            <person name="Bandaranaike D."/>
            <person name="Bellair M."/>
            <person name="Blankenburg K."/>
            <person name="Chao H."/>
            <person name="Dinh H."/>
            <person name="Doddapaneni H."/>
            <person name="Dugan-Rocha S."/>
            <person name="Elkadiri S."/>
            <person name="Gnanaolivu R."/>
            <person name="Hernandez B."/>
            <person name="Skinner E."/>
            <person name="Javaid M."/>
            <person name="Lee S."/>
            <person name="Li M."/>
            <person name="Ming W."/>
            <person name="Munidasa M."/>
            <person name="Muniz J."/>
            <person name="Nguyen L."/>
            <person name="Hughes D."/>
            <person name="Osuji N."/>
            <person name="Pu L.-L."/>
            <person name="Puazo M."/>
            <person name="Qu C."/>
            <person name="Quiroz J."/>
            <person name="Raj R."/>
            <person name="Weissenberger G."/>
            <person name="Xin Y."/>
            <person name="Zou X."/>
            <person name="Han Y."/>
            <person name="Worley K."/>
            <person name="Muzny D."/>
            <person name="Gibbs R."/>
        </authorList>
    </citation>
    <scope>NUCLEOTIDE SEQUENCE</scope>
    <source>
        <strain evidence="6">Sampled in the wild</strain>
    </source>
</reference>
<proteinExistence type="predicted"/>
<keyword evidence="5" id="KW-0408">Iron</keyword>
<dbReference type="SUPFAM" id="SSF48113">
    <property type="entry name" value="Heme-dependent peroxidases"/>
    <property type="match status" value="1"/>
</dbReference>
<evidence type="ECO:0000256" key="5">
    <source>
        <dbReference type="PIRSR" id="PIRSR619791-2"/>
    </source>
</evidence>
<keyword evidence="7" id="KW-1185">Reference proteome</keyword>
<evidence type="ECO:0000256" key="1">
    <source>
        <dbReference type="ARBA" id="ARBA00004613"/>
    </source>
</evidence>
<sequence>MRSNEFFYIITRSVMEMAGFFIASLILGIAFFPSALGVCPFAEKTHTLKAAMLDARDLKIPFCEGDDIPIQLYSTMKFKRAIPESNYTRQIVKRSPPLYEYDVKAAVQRSLHEGHEKRKEVAYHHRKGGVAYSPPGTPEYGHYANFRARDASIGMSEFNEGVVKATQDMQKEYSQRYGMSPHTFMEFLRSHGYSLGDSSGTCRPIPKCSKKSMYYRTYDGSCNNLFHTTWGMAKTPLTRIVNPTYKDAIYEPTVSVTGKELPSAAHVSLVLYQDIHVPDKLWTRSVMLWGQVMAHDMSLAPSIQSDKGPIKCCTPDNAQPLPKAHLHPACLPILVPEHHPYYSKFGVGCLNFANVVTAFLDLSVVYGSSKRLAEELRTFKGGELITIFSKEAGGELLPPSNEKGACDVRVNLHIDLALIQTLFVRWHNELCRGLHKINPHWDDERLYQEARRINIAAYQHISYNEWLPAVLGKGKMTRFGVWRDDEDKFGYVYDYDEKIPPSIINGFTTATFRILHSTAVGFMEMITPDRYILDIKRLSDTYNRPSDLVEKFVFETLLIGMVTQPMEELDEHFSHEKEMRGAEMAGGKCYIFLLIINDIFVFQLTRYLFKFEHPYGMDLESIDVQRQRDHGLGKYNDYRYICGLPKAEKWEDFLDVISEKNVLKLQEIYETWDDVDLIAGLVLENHLKGALVGPTAHCIMIEQFYRVRRGDRFFYSNGEKPNAFTPGLS</sequence>
<keyword evidence="5" id="KW-0349">Heme</keyword>
<dbReference type="Proteomes" id="UP000792457">
    <property type="component" value="Unassembled WGS sequence"/>
</dbReference>
<dbReference type="PRINTS" id="PR00457">
    <property type="entry name" value="ANPEROXIDASE"/>
</dbReference>
<keyword evidence="4" id="KW-0325">Glycoprotein</keyword>
<protein>
    <recommendedName>
        <fullName evidence="8">Peroxidase</fullName>
    </recommendedName>
</protein>
<evidence type="ECO:0000313" key="7">
    <source>
        <dbReference type="Proteomes" id="UP000792457"/>
    </source>
</evidence>
<evidence type="ECO:0000256" key="4">
    <source>
        <dbReference type="ARBA" id="ARBA00023180"/>
    </source>
</evidence>
<dbReference type="PANTHER" id="PTHR11475:SF4">
    <property type="entry name" value="CHORION PEROXIDASE"/>
    <property type="match status" value="1"/>
</dbReference>
<reference evidence="6" key="1">
    <citation type="submission" date="2013-04" db="EMBL/GenBank/DDBJ databases">
        <authorList>
            <person name="Qu J."/>
            <person name="Murali S.C."/>
            <person name="Bandaranaike D."/>
            <person name="Bellair M."/>
            <person name="Blankenburg K."/>
            <person name="Chao H."/>
            <person name="Dinh H."/>
            <person name="Doddapaneni H."/>
            <person name="Downs B."/>
            <person name="Dugan-Rocha S."/>
            <person name="Elkadiri S."/>
            <person name="Gnanaolivu R.D."/>
            <person name="Hernandez B."/>
            <person name="Javaid M."/>
            <person name="Jayaseelan J.C."/>
            <person name="Lee S."/>
            <person name="Li M."/>
            <person name="Ming W."/>
            <person name="Munidasa M."/>
            <person name="Muniz J."/>
            <person name="Nguyen L."/>
            <person name="Ongeri F."/>
            <person name="Osuji N."/>
            <person name="Pu L.-L."/>
            <person name="Puazo M."/>
            <person name="Qu C."/>
            <person name="Quiroz J."/>
            <person name="Raj R."/>
            <person name="Weissenberger G."/>
            <person name="Xin Y."/>
            <person name="Zou X."/>
            <person name="Han Y."/>
            <person name="Richards S."/>
            <person name="Worley K."/>
            <person name="Muzny D."/>
            <person name="Gibbs R."/>
        </authorList>
    </citation>
    <scope>NUCLEOTIDE SEQUENCE</scope>
    <source>
        <strain evidence="6">Sampled in the wild</strain>
    </source>
</reference>
<dbReference type="PROSITE" id="PS50292">
    <property type="entry name" value="PEROXIDASE_3"/>
    <property type="match status" value="1"/>
</dbReference>
<comment type="subcellular location">
    <subcellularLocation>
        <location evidence="1">Secreted</location>
    </subcellularLocation>
</comment>
<dbReference type="EMBL" id="KZ308476">
    <property type="protein sequence ID" value="KAG8230292.1"/>
    <property type="molecule type" value="Genomic_DNA"/>
</dbReference>
<accession>A0A8K0K9L8</accession>